<evidence type="ECO:0000313" key="1">
    <source>
        <dbReference type="EMBL" id="HIX54940.1"/>
    </source>
</evidence>
<reference evidence="1" key="1">
    <citation type="journal article" date="2021" name="PeerJ">
        <title>Extensive microbial diversity within the chicken gut microbiome revealed by metagenomics and culture.</title>
        <authorList>
            <person name="Gilroy R."/>
            <person name="Ravi A."/>
            <person name="Getino M."/>
            <person name="Pursley I."/>
            <person name="Horton D.L."/>
            <person name="Alikhan N.F."/>
            <person name="Baker D."/>
            <person name="Gharbi K."/>
            <person name="Hall N."/>
            <person name="Watson M."/>
            <person name="Adriaenssens E.M."/>
            <person name="Foster-Nyarko E."/>
            <person name="Jarju S."/>
            <person name="Secka A."/>
            <person name="Antonio M."/>
            <person name="Oren A."/>
            <person name="Chaudhuri R.R."/>
            <person name="La Ragione R."/>
            <person name="Hildebrand F."/>
            <person name="Pallen M.J."/>
        </authorList>
    </citation>
    <scope>NUCLEOTIDE SEQUENCE</scope>
    <source>
        <strain evidence="1">1719</strain>
    </source>
</reference>
<organism evidence="1 2">
    <name type="scientific">Candidatus Sphingobacterium stercoripullorum</name>
    <dbReference type="NCBI Taxonomy" id="2838759"/>
    <lineage>
        <taxon>Bacteria</taxon>
        <taxon>Pseudomonadati</taxon>
        <taxon>Bacteroidota</taxon>
        <taxon>Sphingobacteriia</taxon>
        <taxon>Sphingobacteriales</taxon>
        <taxon>Sphingobacteriaceae</taxon>
        <taxon>Sphingobacterium</taxon>
    </lineage>
</organism>
<dbReference type="Proteomes" id="UP000824156">
    <property type="component" value="Unassembled WGS sequence"/>
</dbReference>
<dbReference type="AlphaFoldDB" id="A0A9D2AYX2"/>
<dbReference type="EMBL" id="DXEZ01000221">
    <property type="protein sequence ID" value="HIX54940.1"/>
    <property type="molecule type" value="Genomic_DNA"/>
</dbReference>
<evidence type="ECO:0000313" key="2">
    <source>
        <dbReference type="Proteomes" id="UP000824156"/>
    </source>
</evidence>
<comment type="caution">
    <text evidence="1">The sequence shown here is derived from an EMBL/GenBank/DDBJ whole genome shotgun (WGS) entry which is preliminary data.</text>
</comment>
<protein>
    <submittedName>
        <fullName evidence="1">Fumarate hydratase</fullName>
    </submittedName>
</protein>
<gene>
    <name evidence="1" type="ORF">H9853_07935</name>
</gene>
<name>A0A9D2AYX2_9SPHI</name>
<sequence length="174" mass="20052">MNKKTSTFLSACIPLVCMLFFISSCERHSTLQTEGEPALHGVWVQENPPYESDLRNFTSHEFKFVCDSVYITLKVREDVQKIPDSCYNDGQWEEYAKAVYVTRQDSLIMEGIYCKSDGGLKVAGCYREGQFGPRYKITHLSEDSLVLSDRSSLVPIVLKKTMHIDCEPKERWEY</sequence>
<dbReference type="PROSITE" id="PS51257">
    <property type="entry name" value="PROKAR_LIPOPROTEIN"/>
    <property type="match status" value="1"/>
</dbReference>
<accession>A0A9D2AYX2</accession>
<proteinExistence type="predicted"/>
<reference evidence="1" key="2">
    <citation type="submission" date="2021-04" db="EMBL/GenBank/DDBJ databases">
        <authorList>
            <person name="Gilroy R."/>
        </authorList>
    </citation>
    <scope>NUCLEOTIDE SEQUENCE</scope>
    <source>
        <strain evidence="1">1719</strain>
    </source>
</reference>